<dbReference type="GO" id="GO:0030677">
    <property type="term" value="C:ribonuclease P complex"/>
    <property type="evidence" value="ECO:0007669"/>
    <property type="project" value="TreeGrafter"/>
</dbReference>
<dbReference type="AlphaFoldDB" id="A0A926ITD2"/>
<comment type="subunit">
    <text evidence="7">Consists of a catalytic RNA component (M1 or rnpB) and a protein subunit.</text>
</comment>
<evidence type="ECO:0000256" key="5">
    <source>
        <dbReference type="ARBA" id="ARBA00022801"/>
    </source>
</evidence>
<dbReference type="InterPro" id="IPR020539">
    <property type="entry name" value="RNase_P_CS"/>
</dbReference>
<evidence type="ECO:0000256" key="7">
    <source>
        <dbReference type="HAMAP-Rule" id="MF_00227"/>
    </source>
</evidence>
<comment type="similarity">
    <text evidence="7">Belongs to the RnpA family.</text>
</comment>
<dbReference type="HAMAP" id="MF_00227">
    <property type="entry name" value="RNase_P"/>
    <property type="match status" value="1"/>
</dbReference>
<accession>A0A926ITD2</accession>
<evidence type="ECO:0000256" key="1">
    <source>
        <dbReference type="ARBA" id="ARBA00002663"/>
    </source>
</evidence>
<name>A0A926ITD2_9FIRM</name>
<dbReference type="GO" id="GO:0004526">
    <property type="term" value="F:ribonuclease P activity"/>
    <property type="evidence" value="ECO:0007669"/>
    <property type="project" value="UniProtKB-UniRule"/>
</dbReference>
<evidence type="ECO:0000256" key="3">
    <source>
        <dbReference type="ARBA" id="ARBA00022722"/>
    </source>
</evidence>
<dbReference type="Proteomes" id="UP000647416">
    <property type="component" value="Unassembled WGS sequence"/>
</dbReference>
<sequence length="113" mass="12733">MKGTVKLNREFRYAYNRGKKVVTPALVMHCYKNRTSTTKYGITASTAIGKAHLRNRAKRLIREAYRGFAPRIKGGMNIIFAARVKTASASLETVKNAMNECFEKAGLFKDENN</sequence>
<keyword evidence="5 7" id="KW-0378">Hydrolase</keyword>
<dbReference type="PANTHER" id="PTHR33992">
    <property type="entry name" value="RIBONUCLEASE P PROTEIN COMPONENT"/>
    <property type="match status" value="1"/>
</dbReference>
<dbReference type="SUPFAM" id="SSF54211">
    <property type="entry name" value="Ribosomal protein S5 domain 2-like"/>
    <property type="match status" value="1"/>
</dbReference>
<dbReference type="EMBL" id="JACRTE010000012">
    <property type="protein sequence ID" value="MBC8596986.1"/>
    <property type="molecule type" value="Genomic_DNA"/>
</dbReference>
<keyword evidence="6 7" id="KW-0694">RNA-binding</keyword>
<dbReference type="PROSITE" id="PS00648">
    <property type="entry name" value="RIBONUCLEASE_P"/>
    <property type="match status" value="1"/>
</dbReference>
<keyword evidence="3 7" id="KW-0540">Nuclease</keyword>
<dbReference type="Pfam" id="PF00825">
    <property type="entry name" value="Ribonuclease_P"/>
    <property type="match status" value="1"/>
</dbReference>
<dbReference type="InterPro" id="IPR000100">
    <property type="entry name" value="RNase_P"/>
</dbReference>
<proteinExistence type="inferred from homology"/>
<keyword evidence="4 7" id="KW-0255">Endonuclease</keyword>
<protein>
    <recommendedName>
        <fullName evidence="7 8">Ribonuclease P protein component</fullName>
        <shortName evidence="7">RNase P protein</shortName>
        <shortName evidence="7">RNaseP protein</shortName>
        <ecNumber evidence="7 8">3.1.26.5</ecNumber>
    </recommendedName>
    <alternativeName>
        <fullName evidence="7">Protein C5</fullName>
    </alternativeName>
</protein>
<dbReference type="GO" id="GO:0042781">
    <property type="term" value="F:3'-tRNA processing endoribonuclease activity"/>
    <property type="evidence" value="ECO:0007669"/>
    <property type="project" value="TreeGrafter"/>
</dbReference>
<evidence type="ECO:0000313" key="10">
    <source>
        <dbReference type="Proteomes" id="UP000647416"/>
    </source>
</evidence>
<gene>
    <name evidence="7 9" type="primary">rnpA</name>
    <name evidence="9" type="ORF">H8706_08905</name>
</gene>
<evidence type="ECO:0000256" key="8">
    <source>
        <dbReference type="NCBIfam" id="TIGR00188"/>
    </source>
</evidence>
<evidence type="ECO:0000256" key="2">
    <source>
        <dbReference type="ARBA" id="ARBA00022694"/>
    </source>
</evidence>
<comment type="caution">
    <text evidence="9">The sequence shown here is derived from an EMBL/GenBank/DDBJ whole genome shotgun (WGS) entry which is preliminary data.</text>
</comment>
<dbReference type="GO" id="GO:0000049">
    <property type="term" value="F:tRNA binding"/>
    <property type="evidence" value="ECO:0007669"/>
    <property type="project" value="UniProtKB-UniRule"/>
</dbReference>
<comment type="function">
    <text evidence="1 7">RNaseP catalyzes the removal of the 5'-leader sequence from pre-tRNA to produce the mature 5'-terminus. It can also cleave other RNA substrates such as 4.5S RNA. The protein component plays an auxiliary but essential role in vivo by binding to the 5'-leader sequence and broadening the substrate specificity of the ribozyme.</text>
</comment>
<comment type="catalytic activity">
    <reaction evidence="7">
        <text>Endonucleolytic cleavage of RNA, removing 5'-extranucleotides from tRNA precursor.</text>
        <dbReference type="EC" id="3.1.26.5"/>
    </reaction>
</comment>
<reference evidence="9" key="1">
    <citation type="submission" date="2020-08" db="EMBL/GenBank/DDBJ databases">
        <title>Genome public.</title>
        <authorList>
            <person name="Liu C."/>
            <person name="Sun Q."/>
        </authorList>
    </citation>
    <scope>NUCLEOTIDE SEQUENCE</scope>
    <source>
        <strain evidence="9">NSJ-50</strain>
    </source>
</reference>
<evidence type="ECO:0000313" key="9">
    <source>
        <dbReference type="EMBL" id="MBC8596986.1"/>
    </source>
</evidence>
<dbReference type="EC" id="3.1.26.5" evidence="7 8"/>
<dbReference type="NCBIfam" id="TIGR00188">
    <property type="entry name" value="rnpA"/>
    <property type="match status" value="1"/>
</dbReference>
<evidence type="ECO:0000256" key="6">
    <source>
        <dbReference type="ARBA" id="ARBA00022884"/>
    </source>
</evidence>
<organism evidence="9 10">
    <name type="scientific">Qingrenia yutianensis</name>
    <dbReference type="NCBI Taxonomy" id="2763676"/>
    <lineage>
        <taxon>Bacteria</taxon>
        <taxon>Bacillati</taxon>
        <taxon>Bacillota</taxon>
        <taxon>Clostridia</taxon>
        <taxon>Eubacteriales</taxon>
        <taxon>Oscillospiraceae</taxon>
        <taxon>Qingrenia</taxon>
    </lineage>
</organism>
<keyword evidence="2 7" id="KW-0819">tRNA processing</keyword>
<dbReference type="InterPro" id="IPR020568">
    <property type="entry name" value="Ribosomal_Su5_D2-typ_SF"/>
</dbReference>
<dbReference type="PANTHER" id="PTHR33992:SF1">
    <property type="entry name" value="RIBONUCLEASE P PROTEIN COMPONENT"/>
    <property type="match status" value="1"/>
</dbReference>
<dbReference type="Gene3D" id="3.30.230.10">
    <property type="match status" value="1"/>
</dbReference>
<dbReference type="GO" id="GO:0001682">
    <property type="term" value="P:tRNA 5'-leader removal"/>
    <property type="evidence" value="ECO:0007669"/>
    <property type="project" value="UniProtKB-UniRule"/>
</dbReference>
<keyword evidence="10" id="KW-1185">Reference proteome</keyword>
<evidence type="ECO:0000256" key="4">
    <source>
        <dbReference type="ARBA" id="ARBA00022759"/>
    </source>
</evidence>
<dbReference type="RefSeq" id="WP_262432362.1">
    <property type="nucleotide sequence ID" value="NZ_JACRTE010000012.1"/>
</dbReference>
<dbReference type="InterPro" id="IPR014721">
    <property type="entry name" value="Ribsml_uS5_D2-typ_fold_subgr"/>
</dbReference>